<keyword evidence="9" id="KW-0862">Zinc</keyword>
<dbReference type="InterPro" id="IPR000056">
    <property type="entry name" value="Ribul_P_3_epim-like"/>
</dbReference>
<keyword evidence="8" id="KW-0479">Metal-binding</keyword>
<keyword evidence="10" id="KW-0408">Iron</keyword>
<dbReference type="EC" id="5.1.3.1" evidence="7"/>
<dbReference type="GO" id="GO:0006163">
    <property type="term" value="P:purine nucleotide metabolic process"/>
    <property type="evidence" value="ECO:0007669"/>
    <property type="project" value="UniProtKB-ARBA"/>
</dbReference>
<evidence type="ECO:0000256" key="14">
    <source>
        <dbReference type="ARBA" id="ARBA00057323"/>
    </source>
</evidence>
<accession>A0A0N4U190</accession>
<dbReference type="GO" id="GO:1901135">
    <property type="term" value="P:carbohydrate derivative metabolic process"/>
    <property type="evidence" value="ECO:0007669"/>
    <property type="project" value="UniProtKB-ARBA"/>
</dbReference>
<sequence>LAIKPKTSVERILPFLNDLDNVLIMTVEPGFGGQKFMEDMLKKVEKIRSLAPILNIQLDGGVNLDNVEICAKAGANLIVSGTGIIKSSDKAKVISVG</sequence>
<evidence type="ECO:0000256" key="4">
    <source>
        <dbReference type="ARBA" id="ARBA00001954"/>
    </source>
</evidence>
<dbReference type="Gene3D" id="3.20.20.70">
    <property type="entry name" value="Aldolase class I"/>
    <property type="match status" value="1"/>
</dbReference>
<dbReference type="WBParaSite" id="DME_0000035501-mRNA-1">
    <property type="protein sequence ID" value="DME_0000035501-mRNA-1"/>
    <property type="gene ID" value="DME_0000035501"/>
</dbReference>
<evidence type="ECO:0000256" key="11">
    <source>
        <dbReference type="ARBA" id="ARBA00023211"/>
    </source>
</evidence>
<comment type="subunit">
    <text evidence="6">Homodimer.</text>
</comment>
<organism evidence="15 16">
    <name type="scientific">Dracunculus medinensis</name>
    <name type="common">Guinea worm</name>
    <dbReference type="NCBI Taxonomy" id="318479"/>
    <lineage>
        <taxon>Eukaryota</taxon>
        <taxon>Metazoa</taxon>
        <taxon>Ecdysozoa</taxon>
        <taxon>Nematoda</taxon>
        <taxon>Chromadorea</taxon>
        <taxon>Rhabditida</taxon>
        <taxon>Spirurina</taxon>
        <taxon>Dracunculoidea</taxon>
        <taxon>Dracunculidae</taxon>
        <taxon>Dracunculus</taxon>
    </lineage>
</organism>
<proteinExistence type="inferred from homology"/>
<evidence type="ECO:0000256" key="7">
    <source>
        <dbReference type="ARBA" id="ARBA00013188"/>
    </source>
</evidence>
<dbReference type="GO" id="GO:0046496">
    <property type="term" value="P:nicotinamide nucleotide metabolic process"/>
    <property type="evidence" value="ECO:0007669"/>
    <property type="project" value="UniProtKB-ARBA"/>
</dbReference>
<keyword evidence="12" id="KW-0413">Isomerase</keyword>
<evidence type="ECO:0000256" key="5">
    <source>
        <dbReference type="ARBA" id="ARBA00009541"/>
    </source>
</evidence>
<comment type="catalytic activity">
    <reaction evidence="1">
        <text>D-ribulose 5-phosphate = D-xylulose 5-phosphate</text>
        <dbReference type="Rhea" id="RHEA:13677"/>
        <dbReference type="ChEBI" id="CHEBI:57737"/>
        <dbReference type="ChEBI" id="CHEBI:58121"/>
        <dbReference type="EC" id="5.1.3.1"/>
    </reaction>
</comment>
<dbReference type="GO" id="GO:0006091">
    <property type="term" value="P:generation of precursor metabolites and energy"/>
    <property type="evidence" value="ECO:0007669"/>
    <property type="project" value="UniProtKB-ARBA"/>
</dbReference>
<keyword evidence="11" id="KW-0464">Manganese</keyword>
<comment type="cofactor">
    <cofactor evidence="4">
        <name>Fe(2+)</name>
        <dbReference type="ChEBI" id="CHEBI:29033"/>
    </cofactor>
</comment>
<dbReference type="InterPro" id="IPR013785">
    <property type="entry name" value="Aldolase_TIM"/>
</dbReference>
<dbReference type="PROSITE" id="PS01086">
    <property type="entry name" value="RIBUL_P_3_EPIMER_2"/>
    <property type="match status" value="1"/>
</dbReference>
<comment type="cofactor">
    <cofactor evidence="3">
        <name>Zn(2+)</name>
        <dbReference type="ChEBI" id="CHEBI:29105"/>
    </cofactor>
</comment>
<evidence type="ECO:0000313" key="16">
    <source>
        <dbReference type="WBParaSite" id="DME_0000035501-mRNA-1"/>
    </source>
</evidence>
<evidence type="ECO:0000256" key="2">
    <source>
        <dbReference type="ARBA" id="ARBA00001936"/>
    </source>
</evidence>
<evidence type="ECO:0000256" key="10">
    <source>
        <dbReference type="ARBA" id="ARBA00023004"/>
    </source>
</evidence>
<dbReference type="AlphaFoldDB" id="A0A0N4U190"/>
<evidence type="ECO:0000256" key="12">
    <source>
        <dbReference type="ARBA" id="ARBA00023235"/>
    </source>
</evidence>
<dbReference type="SUPFAM" id="SSF51366">
    <property type="entry name" value="Ribulose-phoshate binding barrel"/>
    <property type="match status" value="1"/>
</dbReference>
<dbReference type="GO" id="GO:0004750">
    <property type="term" value="F:D-ribulose-phosphate 3-epimerase activity"/>
    <property type="evidence" value="ECO:0007669"/>
    <property type="project" value="UniProtKB-EC"/>
</dbReference>
<dbReference type="GO" id="GO:0005975">
    <property type="term" value="P:carbohydrate metabolic process"/>
    <property type="evidence" value="ECO:0007669"/>
    <property type="project" value="InterPro"/>
</dbReference>
<evidence type="ECO:0000256" key="6">
    <source>
        <dbReference type="ARBA" id="ARBA00011738"/>
    </source>
</evidence>
<evidence type="ECO:0000256" key="9">
    <source>
        <dbReference type="ARBA" id="ARBA00022833"/>
    </source>
</evidence>
<dbReference type="FunFam" id="3.20.20.70:FF:000191">
    <property type="entry name" value="ribulose-phosphate 3-epimerase isoform X2"/>
    <property type="match status" value="1"/>
</dbReference>
<evidence type="ECO:0000256" key="1">
    <source>
        <dbReference type="ARBA" id="ARBA00001782"/>
    </source>
</evidence>
<comment type="similarity">
    <text evidence="5">Belongs to the ribulose-phosphate 3-epimerase family.</text>
</comment>
<evidence type="ECO:0000256" key="8">
    <source>
        <dbReference type="ARBA" id="ARBA00022723"/>
    </source>
</evidence>
<reference evidence="16" key="1">
    <citation type="submission" date="2017-02" db="UniProtKB">
        <authorList>
            <consortium name="WormBaseParasite"/>
        </authorList>
    </citation>
    <scope>IDENTIFICATION</scope>
</reference>
<dbReference type="Proteomes" id="UP000038040">
    <property type="component" value="Unplaced"/>
</dbReference>
<evidence type="ECO:0000256" key="3">
    <source>
        <dbReference type="ARBA" id="ARBA00001947"/>
    </source>
</evidence>
<keyword evidence="13" id="KW-0119">Carbohydrate metabolism</keyword>
<evidence type="ECO:0000256" key="13">
    <source>
        <dbReference type="ARBA" id="ARBA00023277"/>
    </source>
</evidence>
<comment type="function">
    <text evidence="14">Catalyzes the reversible epimerization of D-ribulose 5-phosphate to D-xylulose 5-phosphate.</text>
</comment>
<dbReference type="GO" id="GO:0046872">
    <property type="term" value="F:metal ion binding"/>
    <property type="evidence" value="ECO:0007669"/>
    <property type="project" value="UniProtKB-KW"/>
</dbReference>
<dbReference type="PANTHER" id="PTHR11749">
    <property type="entry name" value="RIBULOSE-5-PHOSPHATE-3-EPIMERASE"/>
    <property type="match status" value="1"/>
</dbReference>
<dbReference type="Pfam" id="PF00834">
    <property type="entry name" value="Ribul_P_3_epim"/>
    <property type="match status" value="1"/>
</dbReference>
<name>A0A0N4U190_DRAME</name>
<protein>
    <recommendedName>
        <fullName evidence="7">ribulose-phosphate 3-epimerase</fullName>
        <ecNumber evidence="7">5.1.3.1</ecNumber>
    </recommendedName>
</protein>
<evidence type="ECO:0000313" key="15">
    <source>
        <dbReference type="Proteomes" id="UP000038040"/>
    </source>
</evidence>
<comment type="cofactor">
    <cofactor evidence="2">
        <name>Mn(2+)</name>
        <dbReference type="ChEBI" id="CHEBI:29035"/>
    </cofactor>
</comment>
<dbReference type="InterPro" id="IPR011060">
    <property type="entry name" value="RibuloseP-bd_barrel"/>
</dbReference>